<evidence type="ECO:0000256" key="6">
    <source>
        <dbReference type="RuleBase" id="RU363077"/>
    </source>
</evidence>
<dbReference type="EMBL" id="JAAMPC010000010">
    <property type="protein sequence ID" value="KAG2285262.1"/>
    <property type="molecule type" value="Genomic_DNA"/>
</dbReference>
<proteinExistence type="inferred from homology"/>
<reference evidence="8 9" key="1">
    <citation type="submission" date="2020-02" db="EMBL/GenBank/DDBJ databases">
        <authorList>
            <person name="Ma Q."/>
            <person name="Huang Y."/>
            <person name="Song X."/>
            <person name="Pei D."/>
        </authorList>
    </citation>
    <scope>NUCLEOTIDE SEQUENCE [LARGE SCALE GENOMIC DNA]</scope>
    <source>
        <strain evidence="8">Sxm20200214</strain>
        <tissue evidence="8">Leaf</tissue>
    </source>
</reference>
<dbReference type="SUPFAM" id="SSF103481">
    <property type="entry name" value="Multidrug resistance efflux transporter EmrE"/>
    <property type="match status" value="2"/>
</dbReference>
<dbReference type="GO" id="GO:0022857">
    <property type="term" value="F:transmembrane transporter activity"/>
    <property type="evidence" value="ECO:0007669"/>
    <property type="project" value="InterPro"/>
</dbReference>
<feature type="transmembrane region" description="Helical" evidence="6">
    <location>
        <begin position="9"/>
        <end position="29"/>
    </location>
</feature>
<feature type="transmembrane region" description="Helical" evidence="6">
    <location>
        <begin position="272"/>
        <end position="292"/>
    </location>
</feature>
<evidence type="ECO:0000313" key="8">
    <source>
        <dbReference type="EMBL" id="KAG2285262.1"/>
    </source>
</evidence>
<dbReference type="GO" id="GO:0016020">
    <property type="term" value="C:membrane"/>
    <property type="evidence" value="ECO:0007669"/>
    <property type="project" value="UniProtKB-SubCell"/>
</dbReference>
<evidence type="ECO:0000256" key="5">
    <source>
        <dbReference type="ARBA" id="ARBA00023136"/>
    </source>
</evidence>
<evidence type="ECO:0000259" key="7">
    <source>
        <dbReference type="Pfam" id="PF00892"/>
    </source>
</evidence>
<feature type="transmembrane region" description="Helical" evidence="6">
    <location>
        <begin position="179"/>
        <end position="198"/>
    </location>
</feature>
<feature type="transmembrane region" description="Helical" evidence="6">
    <location>
        <begin position="95"/>
        <end position="116"/>
    </location>
</feature>
<dbReference type="InterPro" id="IPR037185">
    <property type="entry name" value="EmrE-like"/>
</dbReference>
<sequence>MALKTWKPFLTVISLQFGYAGLSIIAKFALDRGMSPHVLAAYRHIVATIFIAPFAFFLDRKVRPKMTLPIFLKIALLGPTIDQNLYYTGMKYTSATFTAAMTNVLPAFAFLMAWIFRLEKVNIKKIHSQAKILGTVVTVGGAMLMTVVKGPLIPLPWANPNNSHQDSSNPGVTPDLTKGALLIAIGCICWAGFVNLQAITLKSYPVELSLTAYICLMGSIESTIGVICSGVGYYVQGVIMKTRGPVFVTAFNPLSMVIVAILGSIILAEVMYLGRILGAVVIVLGLYSVLWGKSKDEPSNSFSDMDIELPRSAPQVVTISLKANAEVDTKDASVVISRANTSESV</sequence>
<comment type="subcellular location">
    <subcellularLocation>
        <location evidence="1 6">Membrane</location>
        <topology evidence="1 6">Multi-pass membrane protein</topology>
    </subcellularLocation>
</comment>
<evidence type="ECO:0000256" key="1">
    <source>
        <dbReference type="ARBA" id="ARBA00004141"/>
    </source>
</evidence>
<dbReference type="InterPro" id="IPR000620">
    <property type="entry name" value="EamA_dom"/>
</dbReference>
<dbReference type="Proteomes" id="UP000886595">
    <property type="component" value="Unassembled WGS sequence"/>
</dbReference>
<keyword evidence="4 6" id="KW-1133">Transmembrane helix</keyword>
<evidence type="ECO:0000256" key="3">
    <source>
        <dbReference type="ARBA" id="ARBA00022692"/>
    </source>
</evidence>
<comment type="similarity">
    <text evidence="2 6">Belongs to the drug/metabolite transporter (DMT) superfamily. Plant drug/metabolite exporter (P-DME) (TC 2.A.7.4) family.</text>
</comment>
<dbReference type="InterPro" id="IPR030184">
    <property type="entry name" value="WAT1-related"/>
</dbReference>
<feature type="transmembrane region" description="Helical" evidence="6">
    <location>
        <begin position="210"/>
        <end position="234"/>
    </location>
</feature>
<protein>
    <recommendedName>
        <fullName evidence="6">WAT1-related protein</fullName>
    </recommendedName>
</protein>
<gene>
    <name evidence="8" type="ORF">Bca52824_044866</name>
</gene>
<keyword evidence="3 6" id="KW-0812">Transmembrane</keyword>
<feature type="domain" description="EamA" evidence="7">
    <location>
        <begin position="10"/>
        <end position="146"/>
    </location>
</feature>
<keyword evidence="9" id="KW-1185">Reference proteome</keyword>
<evidence type="ECO:0000313" key="9">
    <source>
        <dbReference type="Proteomes" id="UP000886595"/>
    </source>
</evidence>
<feature type="transmembrane region" description="Helical" evidence="6">
    <location>
        <begin position="41"/>
        <end position="58"/>
    </location>
</feature>
<name>A0A8X7RC08_BRACI</name>
<dbReference type="PANTHER" id="PTHR31218">
    <property type="entry name" value="WAT1-RELATED PROTEIN"/>
    <property type="match status" value="1"/>
</dbReference>
<comment type="caution">
    <text evidence="8">The sequence shown here is derived from an EMBL/GenBank/DDBJ whole genome shotgun (WGS) entry which is preliminary data.</text>
</comment>
<organism evidence="8 9">
    <name type="scientific">Brassica carinata</name>
    <name type="common">Ethiopian mustard</name>
    <name type="synonym">Abyssinian cabbage</name>
    <dbReference type="NCBI Taxonomy" id="52824"/>
    <lineage>
        <taxon>Eukaryota</taxon>
        <taxon>Viridiplantae</taxon>
        <taxon>Streptophyta</taxon>
        <taxon>Embryophyta</taxon>
        <taxon>Tracheophyta</taxon>
        <taxon>Spermatophyta</taxon>
        <taxon>Magnoliopsida</taxon>
        <taxon>eudicotyledons</taxon>
        <taxon>Gunneridae</taxon>
        <taxon>Pentapetalae</taxon>
        <taxon>rosids</taxon>
        <taxon>malvids</taxon>
        <taxon>Brassicales</taxon>
        <taxon>Brassicaceae</taxon>
        <taxon>Brassiceae</taxon>
        <taxon>Brassica</taxon>
    </lineage>
</organism>
<evidence type="ECO:0000256" key="4">
    <source>
        <dbReference type="ARBA" id="ARBA00022989"/>
    </source>
</evidence>
<dbReference type="Pfam" id="PF00892">
    <property type="entry name" value="EamA"/>
    <property type="match status" value="1"/>
</dbReference>
<dbReference type="AlphaFoldDB" id="A0A8X7RC08"/>
<evidence type="ECO:0000256" key="2">
    <source>
        <dbReference type="ARBA" id="ARBA00007635"/>
    </source>
</evidence>
<accession>A0A8X7RC08</accession>
<feature type="transmembrane region" description="Helical" evidence="6">
    <location>
        <begin position="246"/>
        <end position="266"/>
    </location>
</feature>
<keyword evidence="5 6" id="KW-0472">Membrane</keyword>
<dbReference type="OrthoDB" id="1728340at2759"/>